<accession>A0A934WVQ1</accession>
<sequence length="197" mass="22472">MEDYFFTVSGSGESLYKEKGSKFIGLTFRVKDEEEVKEVLEEVKKKYYDARHHCYGYILDEDKYRANDDGEPNHSAGDPILGQIRSKKLQQVLVVVVRYFGGTKLGVSGLINAYKTAAFEALENTKLLKVVIEKHYSLHYGYELTNEVMKLLSDFEVNIIDQNFTDTCRAKVGVRQSLAGEFEEECEKTQGLEIEAN</sequence>
<evidence type="ECO:0000256" key="1">
    <source>
        <dbReference type="ARBA" id="ARBA00007665"/>
    </source>
</evidence>
<dbReference type="PANTHER" id="PTHR16301:SF20">
    <property type="entry name" value="IMPACT FAMILY MEMBER YIGZ"/>
    <property type="match status" value="1"/>
</dbReference>
<comment type="similarity">
    <text evidence="1">Belongs to the IMPACT family.</text>
</comment>
<name>A0A934WVQ1_9BACT</name>
<dbReference type="Pfam" id="PF01205">
    <property type="entry name" value="Impact_N"/>
    <property type="match status" value="1"/>
</dbReference>
<reference evidence="3" key="1">
    <citation type="submission" date="2021-01" db="EMBL/GenBank/DDBJ databases">
        <title>Marivirga aurantiaca sp. nov., isolated from intertidal surface sediments.</title>
        <authorList>
            <person name="Zhang M."/>
        </authorList>
    </citation>
    <scope>NUCLEOTIDE SEQUENCE</scope>
    <source>
        <strain evidence="3">S37H4</strain>
    </source>
</reference>
<comment type="caution">
    <text evidence="3">The sequence shown here is derived from an EMBL/GenBank/DDBJ whole genome shotgun (WGS) entry which is preliminary data.</text>
</comment>
<organism evidence="3 4">
    <name type="scientific">Marivirga aurantiaca</name>
    <dbReference type="NCBI Taxonomy" id="2802615"/>
    <lineage>
        <taxon>Bacteria</taxon>
        <taxon>Pseudomonadati</taxon>
        <taxon>Bacteroidota</taxon>
        <taxon>Cytophagia</taxon>
        <taxon>Cytophagales</taxon>
        <taxon>Marivirgaceae</taxon>
        <taxon>Marivirga</taxon>
    </lineage>
</organism>
<dbReference type="GO" id="GO:0006446">
    <property type="term" value="P:regulation of translational initiation"/>
    <property type="evidence" value="ECO:0007669"/>
    <property type="project" value="TreeGrafter"/>
</dbReference>
<dbReference type="GO" id="GO:0005737">
    <property type="term" value="C:cytoplasm"/>
    <property type="evidence" value="ECO:0007669"/>
    <property type="project" value="TreeGrafter"/>
</dbReference>
<protein>
    <submittedName>
        <fullName evidence="3">YigZ family protein</fullName>
    </submittedName>
</protein>
<dbReference type="PANTHER" id="PTHR16301">
    <property type="entry name" value="IMPACT-RELATED"/>
    <property type="match status" value="1"/>
</dbReference>
<dbReference type="EMBL" id="JAEQBW010000001">
    <property type="protein sequence ID" value="MBK6263824.1"/>
    <property type="molecule type" value="Genomic_DNA"/>
</dbReference>
<feature type="domain" description="Impact N-terminal" evidence="2">
    <location>
        <begin position="19"/>
        <end position="122"/>
    </location>
</feature>
<dbReference type="Gene3D" id="3.30.230.30">
    <property type="entry name" value="Impact, N-terminal domain"/>
    <property type="match status" value="1"/>
</dbReference>
<dbReference type="InterPro" id="IPR036956">
    <property type="entry name" value="Impact_N_sf"/>
</dbReference>
<dbReference type="InterPro" id="IPR020568">
    <property type="entry name" value="Ribosomal_Su5_D2-typ_SF"/>
</dbReference>
<dbReference type="PROSITE" id="PS00910">
    <property type="entry name" value="UPF0029"/>
    <property type="match status" value="1"/>
</dbReference>
<evidence type="ECO:0000313" key="3">
    <source>
        <dbReference type="EMBL" id="MBK6263824.1"/>
    </source>
</evidence>
<dbReference type="RefSeq" id="WP_201429509.1">
    <property type="nucleotide sequence ID" value="NZ_JAEQBW010000001.1"/>
</dbReference>
<proteinExistence type="inferred from homology"/>
<gene>
    <name evidence="3" type="ORF">JKA74_02150</name>
</gene>
<dbReference type="InterPro" id="IPR023582">
    <property type="entry name" value="Impact"/>
</dbReference>
<dbReference type="InterPro" id="IPR020569">
    <property type="entry name" value="UPF0029_Impact_CS"/>
</dbReference>
<dbReference type="Proteomes" id="UP000611723">
    <property type="component" value="Unassembled WGS sequence"/>
</dbReference>
<keyword evidence="4" id="KW-1185">Reference proteome</keyword>
<dbReference type="SUPFAM" id="SSF54211">
    <property type="entry name" value="Ribosomal protein S5 domain 2-like"/>
    <property type="match status" value="1"/>
</dbReference>
<evidence type="ECO:0000259" key="2">
    <source>
        <dbReference type="Pfam" id="PF01205"/>
    </source>
</evidence>
<dbReference type="AlphaFoldDB" id="A0A934WVQ1"/>
<evidence type="ECO:0000313" key="4">
    <source>
        <dbReference type="Proteomes" id="UP000611723"/>
    </source>
</evidence>
<dbReference type="Gene3D" id="3.30.70.240">
    <property type="match status" value="1"/>
</dbReference>
<dbReference type="InterPro" id="IPR001498">
    <property type="entry name" value="Impact_N"/>
</dbReference>